<reference evidence="2 3" key="1">
    <citation type="submission" date="2020-10" db="EMBL/GenBank/DDBJ databases">
        <title>ChiBAC.</title>
        <authorList>
            <person name="Zenner C."/>
            <person name="Hitch T.C.A."/>
            <person name="Clavel T."/>
        </authorList>
    </citation>
    <scope>NUCLEOTIDE SEQUENCE [LARGE SCALE GENOMIC DNA]</scope>
    <source>
        <strain evidence="2 3">DSM 107455</strain>
    </source>
</reference>
<organism evidence="2 3">
    <name type="scientific">Thermophilibacter gallinarum</name>
    <dbReference type="NCBI Taxonomy" id="2779357"/>
    <lineage>
        <taxon>Bacteria</taxon>
        <taxon>Bacillati</taxon>
        <taxon>Actinomycetota</taxon>
        <taxon>Coriobacteriia</taxon>
        <taxon>Coriobacteriales</taxon>
        <taxon>Atopobiaceae</taxon>
        <taxon>Thermophilibacter</taxon>
    </lineage>
</organism>
<dbReference type="Proteomes" id="UP001194273">
    <property type="component" value="Unassembled WGS sequence"/>
</dbReference>
<sequence length="318" mass="33570">MSRRDGGGALTALALVLSVLLVVAGGVALYLVMTSSAPGAGGQVTAEPALERKSFHEYDWDELAEVARIVAGEDSVDGAVAVAAEWGIEIGDVRPLPLADGRKATLTVIGIAHDERSDGSGRAGLTLLAAPIAVRPMNGEDTVEGGWEGSDLRAWLSGEALSLLPDELARSVVPVRKATNNVGVSDDPASVTVTSETLWPFSVREVCGDVTVFADEYGDKIRGRTDYIDYGAYDDLLNLEGEQYAYFAESGVTCFSDPDGVLSLDYGGAPTGWWYRTPYPYAFIGEEGSYFYQVMEGGYPVTLGYAGQGSGVTVGLCL</sequence>
<proteinExistence type="predicted"/>
<dbReference type="EMBL" id="JADCJZ010000003">
    <property type="protein sequence ID" value="MBE5024705.1"/>
    <property type="molecule type" value="Genomic_DNA"/>
</dbReference>
<feature type="domain" description="DUF6273" evidence="1">
    <location>
        <begin position="128"/>
        <end position="280"/>
    </location>
</feature>
<protein>
    <recommendedName>
        <fullName evidence="1">DUF6273 domain-containing protein</fullName>
    </recommendedName>
</protein>
<gene>
    <name evidence="2" type="ORF">INF26_07580</name>
</gene>
<accession>A0ABR9QUF5</accession>
<keyword evidence="3" id="KW-1185">Reference proteome</keyword>
<evidence type="ECO:0000259" key="1">
    <source>
        <dbReference type="Pfam" id="PF19789"/>
    </source>
</evidence>
<evidence type="ECO:0000313" key="3">
    <source>
        <dbReference type="Proteomes" id="UP001194273"/>
    </source>
</evidence>
<evidence type="ECO:0000313" key="2">
    <source>
        <dbReference type="EMBL" id="MBE5024705.1"/>
    </source>
</evidence>
<dbReference type="Pfam" id="PF19789">
    <property type="entry name" value="DUF6273"/>
    <property type="match status" value="1"/>
</dbReference>
<comment type="caution">
    <text evidence="2">The sequence shown here is derived from an EMBL/GenBank/DDBJ whole genome shotgun (WGS) entry which is preliminary data.</text>
</comment>
<dbReference type="InterPro" id="IPR046240">
    <property type="entry name" value="DUF6273"/>
</dbReference>
<dbReference type="RefSeq" id="WP_193530342.1">
    <property type="nucleotide sequence ID" value="NZ_JADCJZ010000003.1"/>
</dbReference>
<name>A0ABR9QUF5_9ACTN</name>